<dbReference type="PRINTS" id="PR00502">
    <property type="entry name" value="NUDIXFAMILY"/>
</dbReference>
<dbReference type="Gene3D" id="3.90.79.10">
    <property type="entry name" value="Nucleoside Triphosphate Pyrophosphohydrolase"/>
    <property type="match status" value="1"/>
</dbReference>
<accession>A0A139ILP9</accession>
<dbReference type="OrthoDB" id="447842at2759"/>
<dbReference type="PROSITE" id="PS51462">
    <property type="entry name" value="NUDIX"/>
    <property type="match status" value="1"/>
</dbReference>
<organism evidence="4 5">
    <name type="scientific">Pseudocercospora musae</name>
    <dbReference type="NCBI Taxonomy" id="113226"/>
    <lineage>
        <taxon>Eukaryota</taxon>
        <taxon>Fungi</taxon>
        <taxon>Dikarya</taxon>
        <taxon>Ascomycota</taxon>
        <taxon>Pezizomycotina</taxon>
        <taxon>Dothideomycetes</taxon>
        <taxon>Dothideomycetidae</taxon>
        <taxon>Mycosphaerellales</taxon>
        <taxon>Mycosphaerellaceae</taxon>
        <taxon>Pseudocercospora</taxon>
    </lineage>
</organism>
<dbReference type="GO" id="GO:0035539">
    <property type="term" value="F:8-oxo-7,8-dihydrodeoxyguanosine triphosphate pyrophosphatase activity"/>
    <property type="evidence" value="ECO:0007669"/>
    <property type="project" value="TreeGrafter"/>
</dbReference>
<dbReference type="PANTHER" id="PTHR16099">
    <property type="entry name" value="8-OXO-DGTP DIPHOSPHATES NUDT15"/>
    <property type="match status" value="1"/>
</dbReference>
<dbReference type="EMBL" id="LFZO01000054">
    <property type="protein sequence ID" value="KXT15639.1"/>
    <property type="molecule type" value="Genomic_DNA"/>
</dbReference>
<dbReference type="InterPro" id="IPR015797">
    <property type="entry name" value="NUDIX_hydrolase-like_dom_sf"/>
</dbReference>
<proteinExistence type="inferred from homology"/>
<dbReference type="InterPro" id="IPR000086">
    <property type="entry name" value="NUDIX_hydrolase_dom"/>
</dbReference>
<dbReference type="InterPro" id="IPR020476">
    <property type="entry name" value="Nudix_hydrolase"/>
</dbReference>
<dbReference type="GO" id="GO:0005829">
    <property type="term" value="C:cytosol"/>
    <property type="evidence" value="ECO:0007669"/>
    <property type="project" value="TreeGrafter"/>
</dbReference>
<evidence type="ECO:0000259" key="3">
    <source>
        <dbReference type="PROSITE" id="PS51462"/>
    </source>
</evidence>
<dbReference type="STRING" id="113226.A0A139ILP9"/>
<protein>
    <recommendedName>
        <fullName evidence="3">Nudix hydrolase domain-containing protein</fullName>
    </recommendedName>
</protein>
<dbReference type="PANTHER" id="PTHR16099:SF5">
    <property type="entry name" value="NUCLEOTIDE TRIPHOSPHATE DIPHOSPHATASE NUDT15"/>
    <property type="match status" value="1"/>
</dbReference>
<keyword evidence="5" id="KW-1185">Reference proteome</keyword>
<name>A0A139ILP9_9PEZI</name>
<dbReference type="InterPro" id="IPR020084">
    <property type="entry name" value="NUDIX_hydrolase_CS"/>
</dbReference>
<dbReference type="CDD" id="cd04678">
    <property type="entry name" value="NUDIX_MTH2_Nudt15"/>
    <property type="match status" value="1"/>
</dbReference>
<feature type="domain" description="Nudix hydrolase" evidence="3">
    <location>
        <begin position="7"/>
        <end position="144"/>
    </location>
</feature>
<evidence type="ECO:0000313" key="5">
    <source>
        <dbReference type="Proteomes" id="UP000073492"/>
    </source>
</evidence>
<dbReference type="AlphaFoldDB" id="A0A139ILP9"/>
<comment type="similarity">
    <text evidence="2">Belongs to the Nudix hydrolase family.</text>
</comment>
<keyword evidence="1 2" id="KW-0378">Hydrolase</keyword>
<dbReference type="GO" id="GO:0006203">
    <property type="term" value="P:dGTP catabolic process"/>
    <property type="evidence" value="ECO:0007669"/>
    <property type="project" value="TreeGrafter"/>
</dbReference>
<comment type="caution">
    <text evidence="4">The sequence shown here is derived from an EMBL/GenBank/DDBJ whole genome shotgun (WGS) entry which is preliminary data.</text>
</comment>
<dbReference type="Proteomes" id="UP000073492">
    <property type="component" value="Unassembled WGS sequence"/>
</dbReference>
<evidence type="ECO:0000313" key="4">
    <source>
        <dbReference type="EMBL" id="KXT15639.1"/>
    </source>
</evidence>
<gene>
    <name evidence="4" type="ORF">AC579_5844</name>
</gene>
<dbReference type="PROSITE" id="PS00893">
    <property type="entry name" value="NUDIX_BOX"/>
    <property type="match status" value="1"/>
</dbReference>
<sequence length="165" mass="18053">MTEDSPNVRVGVGVFVFDPSQSTGSNPCFLIGRRIGSHGAGTYALPGGHLEFGETPEACAAREVLEETGLEITNIQFLTATNDIMLSENKHYITMFMTCLRKDSSAEAQTMEPDKCEGWDWASWQDLVKWVDQEGVVGDDGARRTLFTPLISLIRQRPGALPSAS</sequence>
<reference evidence="4 5" key="1">
    <citation type="submission" date="2015-07" db="EMBL/GenBank/DDBJ databases">
        <title>Comparative genomics of the Sigatoka disease complex on banana suggests a link between parallel evolutionary changes in Pseudocercospora fijiensis and Pseudocercospora eumusae and increased virulence on the banana host.</title>
        <authorList>
            <person name="Chang T.-C."/>
            <person name="Salvucci A."/>
            <person name="Crous P.W."/>
            <person name="Stergiopoulos I."/>
        </authorList>
    </citation>
    <scope>NUCLEOTIDE SEQUENCE [LARGE SCALE GENOMIC DNA]</scope>
    <source>
        <strain evidence="4 5">CBS 116634</strain>
    </source>
</reference>
<dbReference type="Pfam" id="PF00293">
    <property type="entry name" value="NUDIX"/>
    <property type="match status" value="1"/>
</dbReference>
<dbReference type="FunFam" id="3.90.79.10:FF:000060">
    <property type="entry name" value="Nudix hydrolase 1"/>
    <property type="match status" value="1"/>
</dbReference>
<evidence type="ECO:0000256" key="1">
    <source>
        <dbReference type="ARBA" id="ARBA00022801"/>
    </source>
</evidence>
<dbReference type="SUPFAM" id="SSF55811">
    <property type="entry name" value="Nudix"/>
    <property type="match status" value="1"/>
</dbReference>
<evidence type="ECO:0000256" key="2">
    <source>
        <dbReference type="RuleBase" id="RU003476"/>
    </source>
</evidence>